<evidence type="ECO:0000256" key="2">
    <source>
        <dbReference type="PIRSR" id="PIRSR613078-2"/>
    </source>
</evidence>
<sequence length="203" mass="22535">MTLFIIRHGQTDWNAEWRLQGQKDIPLNALGRRQATENGVALKALAGDLARYRFVSSPLVRARETTELVRVAAGLDATGYTLDERLREICFGDWEGKTLKEVRAVTPELVAARRADKWHFLAPGADAESYDILSRRVGDWLDSVDRPTVAVCHGGIIRCIFKLTGALDSAEAASIEIPQDQILKYQDGKLEWIASAEITATVD</sequence>
<dbReference type="Pfam" id="PF00300">
    <property type="entry name" value="His_Phos_1"/>
    <property type="match status" value="1"/>
</dbReference>
<dbReference type="RefSeq" id="WP_201652311.1">
    <property type="nucleotide sequence ID" value="NZ_JAEQNC010000001.1"/>
</dbReference>
<dbReference type="PIRSF" id="PIRSF000709">
    <property type="entry name" value="6PFK_2-Ptase"/>
    <property type="match status" value="1"/>
</dbReference>
<dbReference type="InterPro" id="IPR001345">
    <property type="entry name" value="PG/BPGM_mutase_AS"/>
</dbReference>
<dbReference type="SUPFAM" id="SSF53254">
    <property type="entry name" value="Phosphoglycerate mutase-like"/>
    <property type="match status" value="1"/>
</dbReference>
<feature type="binding site" evidence="2">
    <location>
        <begin position="7"/>
        <end position="14"/>
    </location>
    <ligand>
        <name>substrate</name>
    </ligand>
</feature>
<dbReference type="InterPro" id="IPR029033">
    <property type="entry name" value="His_PPase_superfam"/>
</dbReference>
<dbReference type="PANTHER" id="PTHR48100:SF59">
    <property type="entry name" value="ADENOSYLCOBALAMIN_ALPHA-RIBAZOLE PHOSPHATASE"/>
    <property type="match status" value="1"/>
</dbReference>
<dbReference type="InterPro" id="IPR013078">
    <property type="entry name" value="His_Pase_superF_clade-1"/>
</dbReference>
<dbReference type="GO" id="GO:0005737">
    <property type="term" value="C:cytoplasm"/>
    <property type="evidence" value="ECO:0007669"/>
    <property type="project" value="TreeGrafter"/>
</dbReference>
<dbReference type="PROSITE" id="PS00175">
    <property type="entry name" value="PG_MUTASE"/>
    <property type="match status" value="1"/>
</dbReference>
<comment type="caution">
    <text evidence="3">The sequence shown here is derived from an EMBL/GenBank/DDBJ whole genome shotgun (WGS) entry which is preliminary data.</text>
</comment>
<evidence type="ECO:0000256" key="1">
    <source>
        <dbReference type="PIRSR" id="PIRSR613078-1"/>
    </source>
</evidence>
<gene>
    <name evidence="3" type="ORF">JJB09_02090</name>
</gene>
<dbReference type="AlphaFoldDB" id="A0A937CN63"/>
<accession>A0A937CN63</accession>
<dbReference type="GO" id="GO:0016791">
    <property type="term" value="F:phosphatase activity"/>
    <property type="evidence" value="ECO:0007669"/>
    <property type="project" value="TreeGrafter"/>
</dbReference>
<dbReference type="SMART" id="SM00855">
    <property type="entry name" value="PGAM"/>
    <property type="match status" value="1"/>
</dbReference>
<dbReference type="EMBL" id="JAEQNC010000001">
    <property type="protein sequence ID" value="MBL0370808.1"/>
    <property type="molecule type" value="Genomic_DNA"/>
</dbReference>
<dbReference type="PANTHER" id="PTHR48100">
    <property type="entry name" value="BROAD-SPECIFICITY PHOSPHATASE YOR283W-RELATED"/>
    <property type="match status" value="1"/>
</dbReference>
<feature type="binding site" evidence="2">
    <location>
        <position position="61"/>
    </location>
    <ligand>
        <name>substrate</name>
    </ligand>
</feature>
<proteinExistence type="predicted"/>
<organism evidence="3 4">
    <name type="scientific">Rhizobium setariae</name>
    <dbReference type="NCBI Taxonomy" id="2801340"/>
    <lineage>
        <taxon>Bacteria</taxon>
        <taxon>Pseudomonadati</taxon>
        <taxon>Pseudomonadota</taxon>
        <taxon>Alphaproteobacteria</taxon>
        <taxon>Hyphomicrobiales</taxon>
        <taxon>Rhizobiaceae</taxon>
        <taxon>Rhizobium/Agrobacterium group</taxon>
        <taxon>Rhizobium</taxon>
    </lineage>
</organism>
<dbReference type="InterPro" id="IPR050275">
    <property type="entry name" value="PGM_Phosphatase"/>
</dbReference>
<keyword evidence="4" id="KW-1185">Reference proteome</keyword>
<evidence type="ECO:0000313" key="4">
    <source>
        <dbReference type="Proteomes" id="UP000633219"/>
    </source>
</evidence>
<name>A0A937CN63_9HYPH</name>
<dbReference type="Gene3D" id="3.40.50.1240">
    <property type="entry name" value="Phosphoglycerate mutase-like"/>
    <property type="match status" value="1"/>
</dbReference>
<feature type="active site" description="Tele-phosphohistidine intermediate" evidence="1">
    <location>
        <position position="8"/>
    </location>
</feature>
<dbReference type="CDD" id="cd07067">
    <property type="entry name" value="HP_PGM_like"/>
    <property type="match status" value="1"/>
</dbReference>
<reference evidence="3" key="1">
    <citation type="submission" date="2021-01" db="EMBL/GenBank/DDBJ databases">
        <title>Rhizobium sp. strain KVB221 16S ribosomal RNA gene Genome sequencing and assembly.</title>
        <authorList>
            <person name="Kang M."/>
        </authorList>
    </citation>
    <scope>NUCLEOTIDE SEQUENCE</scope>
    <source>
        <strain evidence="3">KVB221</strain>
    </source>
</reference>
<evidence type="ECO:0000313" key="3">
    <source>
        <dbReference type="EMBL" id="MBL0370808.1"/>
    </source>
</evidence>
<dbReference type="Proteomes" id="UP000633219">
    <property type="component" value="Unassembled WGS sequence"/>
</dbReference>
<protein>
    <submittedName>
        <fullName evidence="3">Histidine phosphatase family protein</fullName>
    </submittedName>
</protein>
<feature type="active site" description="Proton donor/acceptor" evidence="1">
    <location>
        <position position="88"/>
    </location>
</feature>